<protein>
    <submittedName>
        <fullName evidence="5">Dihydroorotase</fullName>
        <ecNumber evidence="5">3.5.2.3</ecNumber>
    </submittedName>
</protein>
<feature type="non-terminal residue" evidence="5">
    <location>
        <position position="129"/>
    </location>
</feature>
<dbReference type="OrthoDB" id="1670005at2759"/>
<dbReference type="Gene3D" id="3.20.20.140">
    <property type="entry name" value="Metal-dependent hydrolases"/>
    <property type="match status" value="1"/>
</dbReference>
<organism evidence="5 6">
    <name type="scientific">Dimargaris verticillata</name>
    <dbReference type="NCBI Taxonomy" id="2761393"/>
    <lineage>
        <taxon>Eukaryota</taxon>
        <taxon>Fungi</taxon>
        <taxon>Fungi incertae sedis</taxon>
        <taxon>Zoopagomycota</taxon>
        <taxon>Kickxellomycotina</taxon>
        <taxon>Dimargaritomycetes</taxon>
        <taxon>Dimargaritales</taxon>
        <taxon>Dimargaritaceae</taxon>
        <taxon>Dimargaris</taxon>
    </lineage>
</organism>
<keyword evidence="2 5" id="KW-0378">Hydrolase</keyword>
<keyword evidence="6" id="KW-1185">Reference proteome</keyword>
<dbReference type="InterPro" id="IPR032466">
    <property type="entry name" value="Metal_Hydrolase"/>
</dbReference>
<gene>
    <name evidence="5" type="primary">URA4_2</name>
    <name evidence="5" type="ORF">H4R34_005961</name>
</gene>
<keyword evidence="3" id="KW-0862">Zinc</keyword>
<evidence type="ECO:0000256" key="4">
    <source>
        <dbReference type="ARBA" id="ARBA00022975"/>
    </source>
</evidence>
<evidence type="ECO:0000313" key="5">
    <source>
        <dbReference type="EMBL" id="KAJ1970756.1"/>
    </source>
</evidence>
<name>A0A9W8EA84_9FUNG</name>
<dbReference type="PROSITE" id="PS00482">
    <property type="entry name" value="DIHYDROOROTASE_1"/>
    <property type="match status" value="1"/>
</dbReference>
<dbReference type="SUPFAM" id="SSF51556">
    <property type="entry name" value="Metallo-dependent hydrolases"/>
    <property type="match status" value="1"/>
</dbReference>
<dbReference type="GO" id="GO:0005737">
    <property type="term" value="C:cytoplasm"/>
    <property type="evidence" value="ECO:0007669"/>
    <property type="project" value="TreeGrafter"/>
</dbReference>
<dbReference type="EC" id="3.5.2.3" evidence="5"/>
<dbReference type="PANTHER" id="PTHR43137">
    <property type="entry name" value="DIHYDROOROTASE"/>
    <property type="match status" value="1"/>
</dbReference>
<sequence length="129" mass="14072">MANAPQELVLPYASDMHVHLRQGILMEGVTPTIRDGGVDTVFVMPNLVPPIKTTDQALAYKAQLLEQAPDVTFLMSLYLSPDLTPEEIHKAAKSGVVGVKSYPRGVTTNSDSGIESYTAYYPVFKAMED</sequence>
<dbReference type="GO" id="GO:0004151">
    <property type="term" value="F:dihydroorotase activity"/>
    <property type="evidence" value="ECO:0007669"/>
    <property type="project" value="UniProtKB-EC"/>
</dbReference>
<dbReference type="Proteomes" id="UP001151582">
    <property type="component" value="Unassembled WGS sequence"/>
</dbReference>
<dbReference type="AlphaFoldDB" id="A0A9W8EA84"/>
<dbReference type="GO" id="GO:0046872">
    <property type="term" value="F:metal ion binding"/>
    <property type="evidence" value="ECO:0007669"/>
    <property type="project" value="UniProtKB-KW"/>
</dbReference>
<evidence type="ECO:0000256" key="2">
    <source>
        <dbReference type="ARBA" id="ARBA00022801"/>
    </source>
</evidence>
<keyword evidence="1" id="KW-0479">Metal-binding</keyword>
<dbReference type="GO" id="GO:0006221">
    <property type="term" value="P:pyrimidine nucleotide biosynthetic process"/>
    <property type="evidence" value="ECO:0007669"/>
    <property type="project" value="UniProtKB-KW"/>
</dbReference>
<evidence type="ECO:0000256" key="1">
    <source>
        <dbReference type="ARBA" id="ARBA00022723"/>
    </source>
</evidence>
<dbReference type="PANTHER" id="PTHR43137:SF1">
    <property type="entry name" value="DIHYDROOROTASE"/>
    <property type="match status" value="1"/>
</dbReference>
<dbReference type="GO" id="GO:0006207">
    <property type="term" value="P:'de novo' pyrimidine nucleobase biosynthetic process"/>
    <property type="evidence" value="ECO:0007669"/>
    <property type="project" value="TreeGrafter"/>
</dbReference>
<evidence type="ECO:0000256" key="3">
    <source>
        <dbReference type="ARBA" id="ARBA00022833"/>
    </source>
</evidence>
<dbReference type="EMBL" id="JANBQB010001637">
    <property type="protein sequence ID" value="KAJ1970756.1"/>
    <property type="molecule type" value="Genomic_DNA"/>
</dbReference>
<dbReference type="InterPro" id="IPR002195">
    <property type="entry name" value="Dihydroorotase_CS"/>
</dbReference>
<proteinExistence type="predicted"/>
<evidence type="ECO:0000313" key="6">
    <source>
        <dbReference type="Proteomes" id="UP001151582"/>
    </source>
</evidence>
<reference evidence="5" key="1">
    <citation type="submission" date="2022-07" db="EMBL/GenBank/DDBJ databases">
        <title>Phylogenomic reconstructions and comparative analyses of Kickxellomycotina fungi.</title>
        <authorList>
            <person name="Reynolds N.K."/>
            <person name="Stajich J.E."/>
            <person name="Barry K."/>
            <person name="Grigoriev I.V."/>
            <person name="Crous P."/>
            <person name="Smith M.E."/>
        </authorList>
    </citation>
    <scope>NUCLEOTIDE SEQUENCE</scope>
    <source>
        <strain evidence="5">RSA 567</strain>
    </source>
</reference>
<dbReference type="InterPro" id="IPR004721">
    <property type="entry name" value="DHOdimr"/>
</dbReference>
<comment type="caution">
    <text evidence="5">The sequence shown here is derived from an EMBL/GenBank/DDBJ whole genome shotgun (WGS) entry which is preliminary data.</text>
</comment>
<accession>A0A9W8EA84</accession>
<keyword evidence="4" id="KW-0665">Pyrimidine biosynthesis</keyword>